<proteinExistence type="predicted"/>
<gene>
    <name evidence="1" type="ORF">ACH5RR_038732</name>
</gene>
<dbReference type="PANTHER" id="PTHR11439">
    <property type="entry name" value="GAG-POL-RELATED RETROTRANSPOSON"/>
    <property type="match status" value="1"/>
</dbReference>
<comment type="caution">
    <text evidence="1">The sequence shown here is derived from an EMBL/GenBank/DDBJ whole genome shotgun (WGS) entry which is preliminary data.</text>
</comment>
<name>A0ABD2Y1R2_9GENT</name>
<reference evidence="1 2" key="1">
    <citation type="submission" date="2024-11" db="EMBL/GenBank/DDBJ databases">
        <title>A near-complete genome assembly of Cinchona calisaya.</title>
        <authorList>
            <person name="Lian D.C."/>
            <person name="Zhao X.W."/>
            <person name="Wei L."/>
        </authorList>
    </citation>
    <scope>NUCLEOTIDE SEQUENCE [LARGE SCALE GENOMIC DNA]</scope>
    <source>
        <tissue evidence="1">Nenye</tissue>
    </source>
</reference>
<organism evidence="1 2">
    <name type="scientific">Cinchona calisaya</name>
    <dbReference type="NCBI Taxonomy" id="153742"/>
    <lineage>
        <taxon>Eukaryota</taxon>
        <taxon>Viridiplantae</taxon>
        <taxon>Streptophyta</taxon>
        <taxon>Embryophyta</taxon>
        <taxon>Tracheophyta</taxon>
        <taxon>Spermatophyta</taxon>
        <taxon>Magnoliopsida</taxon>
        <taxon>eudicotyledons</taxon>
        <taxon>Gunneridae</taxon>
        <taxon>Pentapetalae</taxon>
        <taxon>asterids</taxon>
        <taxon>lamiids</taxon>
        <taxon>Gentianales</taxon>
        <taxon>Rubiaceae</taxon>
        <taxon>Cinchonoideae</taxon>
        <taxon>Cinchoneae</taxon>
        <taxon>Cinchona</taxon>
    </lineage>
</organism>
<evidence type="ECO:0000313" key="2">
    <source>
        <dbReference type="Proteomes" id="UP001630127"/>
    </source>
</evidence>
<dbReference type="AlphaFoldDB" id="A0ABD2Y1R2"/>
<dbReference type="Proteomes" id="UP001630127">
    <property type="component" value="Unassembled WGS sequence"/>
</dbReference>
<dbReference type="CDD" id="cd09272">
    <property type="entry name" value="RNase_HI_RT_Ty1"/>
    <property type="match status" value="1"/>
</dbReference>
<keyword evidence="2" id="KW-1185">Reference proteome</keyword>
<accession>A0ABD2Y1R2</accession>
<evidence type="ECO:0000313" key="1">
    <source>
        <dbReference type="EMBL" id="KAL3499639.1"/>
    </source>
</evidence>
<protein>
    <submittedName>
        <fullName evidence="1">Uncharacterized protein</fullName>
    </submittedName>
</protein>
<sequence length="104" mass="11954">MAVTEAIKEALWLRGLFGELSLHHGVTTVYCDSQSAIHLTKDQMYHEKTKHIDMQFHFVRDTIDEGKVLVQKISTKDNPADMFTKPLPVYKSKQCLDLVGIRYC</sequence>
<dbReference type="EMBL" id="JBJUIK010000016">
    <property type="protein sequence ID" value="KAL3499639.1"/>
    <property type="molecule type" value="Genomic_DNA"/>
</dbReference>